<name>A0A161LIZ6_9ACTN</name>
<organism evidence="1 2">
    <name type="scientific">Planomonospora sphaerica</name>
    <dbReference type="NCBI Taxonomy" id="161355"/>
    <lineage>
        <taxon>Bacteria</taxon>
        <taxon>Bacillati</taxon>
        <taxon>Actinomycetota</taxon>
        <taxon>Actinomycetes</taxon>
        <taxon>Streptosporangiales</taxon>
        <taxon>Streptosporangiaceae</taxon>
        <taxon>Planomonospora</taxon>
    </lineage>
</organism>
<dbReference type="STRING" id="161355.PS9374_04469"/>
<reference evidence="1 2" key="1">
    <citation type="journal article" date="2016" name="Genome Announc.">
        <title>Draft Genome Sequence of Planomonospora sphaerica JCM9374, a Rare Actinomycete.</title>
        <authorList>
            <person name="Dohra H."/>
            <person name="Suzuki T."/>
            <person name="Inoue Y."/>
            <person name="Kodani S."/>
        </authorList>
    </citation>
    <scope>NUCLEOTIDE SEQUENCE [LARGE SCALE GENOMIC DNA]</scope>
    <source>
        <strain evidence="1 2">JCM 9374</strain>
    </source>
</reference>
<dbReference type="OrthoDB" id="5197478at2"/>
<dbReference type="Proteomes" id="UP000077701">
    <property type="component" value="Unassembled WGS sequence"/>
</dbReference>
<protein>
    <submittedName>
        <fullName evidence="1">Uncharacterized protein</fullName>
    </submittedName>
</protein>
<gene>
    <name evidence="1" type="ORF">PS9374_04469</name>
</gene>
<dbReference type="AlphaFoldDB" id="A0A161LIZ6"/>
<evidence type="ECO:0000313" key="2">
    <source>
        <dbReference type="Proteomes" id="UP000077701"/>
    </source>
</evidence>
<sequence>MGGAAERLLQEWGTTIELDFARMPDTGKVHVVFPEPPRWAQGDGEPIGTAADAALTARTSMVCGLKLRLEAQGGRGFFLATFPDEQLCARCVKGLGRHSVRAFEHPQPETDHDGA</sequence>
<proteinExistence type="predicted"/>
<keyword evidence="2" id="KW-1185">Reference proteome</keyword>
<dbReference type="EMBL" id="BDCX01000011">
    <property type="protein sequence ID" value="GAT68804.1"/>
    <property type="molecule type" value="Genomic_DNA"/>
</dbReference>
<reference evidence="2" key="2">
    <citation type="submission" date="2016-04" db="EMBL/GenBank/DDBJ databases">
        <title>Planomonospora sphaerica JCM9374 whole genome shotgun sequence.</title>
        <authorList>
            <person name="Suzuki T."/>
            <person name="Dohra H."/>
            <person name="Kodani S."/>
        </authorList>
    </citation>
    <scope>NUCLEOTIDE SEQUENCE [LARGE SCALE GENOMIC DNA]</scope>
    <source>
        <strain evidence="2">JCM 9374</strain>
    </source>
</reference>
<dbReference type="RefSeq" id="WP_068899671.1">
    <property type="nucleotide sequence ID" value="NZ_BDCX01000011.1"/>
</dbReference>
<comment type="caution">
    <text evidence="1">The sequence shown here is derived from an EMBL/GenBank/DDBJ whole genome shotgun (WGS) entry which is preliminary data.</text>
</comment>
<evidence type="ECO:0000313" key="1">
    <source>
        <dbReference type="EMBL" id="GAT68804.1"/>
    </source>
</evidence>
<accession>A0A161LIZ6</accession>